<protein>
    <submittedName>
        <fullName evidence="1">Uncharacterized protein</fullName>
    </submittedName>
</protein>
<dbReference type="AlphaFoldDB" id="A0A1R0GUC7"/>
<evidence type="ECO:0000313" key="1">
    <source>
        <dbReference type="EMBL" id="OLY80506.1"/>
    </source>
</evidence>
<proteinExistence type="predicted"/>
<organism evidence="1 2">
    <name type="scientific">Smittium mucronatum</name>
    <dbReference type="NCBI Taxonomy" id="133383"/>
    <lineage>
        <taxon>Eukaryota</taxon>
        <taxon>Fungi</taxon>
        <taxon>Fungi incertae sedis</taxon>
        <taxon>Zoopagomycota</taxon>
        <taxon>Kickxellomycotina</taxon>
        <taxon>Harpellomycetes</taxon>
        <taxon>Harpellales</taxon>
        <taxon>Legeriomycetaceae</taxon>
        <taxon>Smittium</taxon>
    </lineage>
</organism>
<name>A0A1R0GUC7_9FUNG</name>
<keyword evidence="2" id="KW-1185">Reference proteome</keyword>
<sequence length="406" mass="47823">MKLQFKIVGKIDSINKKQKQIISQIRNPEIVSGLDNVKKLVDIKNSSRYHKIRESKPALIKELKNIIKRVVQSSPKEVKRVVKKVIGLEVSKIKLLDKLSNAQRFRKDRIISQLRDQISTVSHKFDQIKYKLKNNLDPLNFANVIKKLNKISSLAKAKSKPKTKSFLPDHYIQKQVNKYIHNAIKITPPNSRRLVRNIFELRINRLKLESRFRSSNLVSGKKMTRLILEISQKLKKENILTHKLKNRINSLEYREITDRLLRITKSLLSNSPHKLTFQKNIKYINPVMSRYFENYIKSLSEVYNISLLIKEKAMYLNDRDYDVLFRRLSTSLQNSKKYSQILIGHFCGHLIPKNATYLYDFSELIRVYFELPIENSLETIVLKEYLNFQYKLGSRNFSKTILGNLY</sequence>
<dbReference type="Proteomes" id="UP000187455">
    <property type="component" value="Unassembled WGS sequence"/>
</dbReference>
<reference evidence="1 2" key="1">
    <citation type="journal article" date="2016" name="Mol. Biol. Evol.">
        <title>Genome-Wide Survey of Gut Fungi (Harpellales) Reveals the First Horizontally Transferred Ubiquitin Gene from a Mosquito Host.</title>
        <authorList>
            <person name="Wang Y."/>
            <person name="White M.M."/>
            <person name="Kvist S."/>
            <person name="Moncalvo J.M."/>
        </authorList>
    </citation>
    <scope>NUCLEOTIDE SEQUENCE [LARGE SCALE GENOMIC DNA]</scope>
    <source>
        <strain evidence="1 2">ALG-7-W6</strain>
    </source>
</reference>
<dbReference type="EMBL" id="LSSL01003419">
    <property type="protein sequence ID" value="OLY80506.1"/>
    <property type="molecule type" value="Genomic_DNA"/>
</dbReference>
<accession>A0A1R0GUC7</accession>
<gene>
    <name evidence="1" type="ORF">AYI68_g5397</name>
</gene>
<comment type="caution">
    <text evidence="1">The sequence shown here is derived from an EMBL/GenBank/DDBJ whole genome shotgun (WGS) entry which is preliminary data.</text>
</comment>
<evidence type="ECO:0000313" key="2">
    <source>
        <dbReference type="Proteomes" id="UP000187455"/>
    </source>
</evidence>